<reference evidence="3 4" key="1">
    <citation type="submission" date="2021-03" db="EMBL/GenBank/DDBJ databases">
        <title>novel species isolated from a fishpond in China.</title>
        <authorList>
            <person name="Lu H."/>
            <person name="Cai Z."/>
        </authorList>
    </citation>
    <scope>NUCLEOTIDE SEQUENCE [LARGE SCALE GENOMIC DNA]</scope>
    <source>
        <strain evidence="3 4">Y57</strain>
    </source>
</reference>
<dbReference type="EMBL" id="JAFKCS010000010">
    <property type="protein sequence ID" value="MBN7820520.1"/>
    <property type="molecule type" value="Genomic_DNA"/>
</dbReference>
<keyword evidence="2" id="KW-0812">Transmembrane</keyword>
<organism evidence="3 4">
    <name type="scientific">Bowmanella yangjiangensis</name>
    <dbReference type="NCBI Taxonomy" id="2811230"/>
    <lineage>
        <taxon>Bacteria</taxon>
        <taxon>Pseudomonadati</taxon>
        <taxon>Pseudomonadota</taxon>
        <taxon>Gammaproteobacteria</taxon>
        <taxon>Alteromonadales</taxon>
        <taxon>Alteromonadaceae</taxon>
        <taxon>Bowmanella</taxon>
    </lineage>
</organism>
<proteinExistence type="predicted"/>
<evidence type="ECO:0000313" key="3">
    <source>
        <dbReference type="EMBL" id="MBN7820520.1"/>
    </source>
</evidence>
<protein>
    <submittedName>
        <fullName evidence="3">Uncharacterized protein</fullName>
    </submittedName>
</protein>
<comment type="caution">
    <text evidence="3">The sequence shown here is derived from an EMBL/GenBank/DDBJ whole genome shotgun (WGS) entry which is preliminary data.</text>
</comment>
<keyword evidence="2" id="KW-0472">Membrane</keyword>
<evidence type="ECO:0000256" key="1">
    <source>
        <dbReference type="SAM" id="MobiDB-lite"/>
    </source>
</evidence>
<dbReference type="Proteomes" id="UP000663992">
    <property type="component" value="Unassembled WGS sequence"/>
</dbReference>
<feature type="region of interest" description="Disordered" evidence="1">
    <location>
        <begin position="57"/>
        <end position="118"/>
    </location>
</feature>
<accession>A0ABS3CTX9</accession>
<gene>
    <name evidence="3" type="ORF">J0A65_11630</name>
</gene>
<name>A0ABS3CTX9_9ALTE</name>
<evidence type="ECO:0000313" key="4">
    <source>
        <dbReference type="Proteomes" id="UP000663992"/>
    </source>
</evidence>
<keyword evidence="2" id="KW-1133">Transmembrane helix</keyword>
<keyword evidence="4" id="KW-1185">Reference proteome</keyword>
<dbReference type="RefSeq" id="WP_206594359.1">
    <property type="nucleotide sequence ID" value="NZ_JAFKCS010000010.1"/>
</dbReference>
<sequence length="143" mass="15216">MNNIAGQIVCECGHVAEIRLRRNGQRLPFKACKHCGVQQGKAPVRARWLAEMQPSIGTYGEKASGTSTSAESEPVPTLSEVKDQVKTDWVPPAELAPENAEPKPAPDQETPDKDKKSGKGWLVGLGVLGLGVLAALGFARTTS</sequence>
<feature type="transmembrane region" description="Helical" evidence="2">
    <location>
        <begin position="121"/>
        <end position="139"/>
    </location>
</feature>
<evidence type="ECO:0000256" key="2">
    <source>
        <dbReference type="SAM" id="Phobius"/>
    </source>
</evidence>
<feature type="compositionally biased region" description="Basic and acidic residues" evidence="1">
    <location>
        <begin position="100"/>
        <end position="117"/>
    </location>
</feature>